<organism evidence="1">
    <name type="scientific">uncultured Solirubrobacteraceae bacterium</name>
    <dbReference type="NCBI Taxonomy" id="1162706"/>
    <lineage>
        <taxon>Bacteria</taxon>
        <taxon>Bacillati</taxon>
        <taxon>Actinomycetota</taxon>
        <taxon>Thermoleophilia</taxon>
        <taxon>Solirubrobacterales</taxon>
        <taxon>Solirubrobacteraceae</taxon>
        <taxon>environmental samples</taxon>
    </lineage>
</organism>
<dbReference type="EMBL" id="CADCVJ010000054">
    <property type="protein sequence ID" value="CAA9466608.1"/>
    <property type="molecule type" value="Genomic_DNA"/>
</dbReference>
<accession>A0A6J4R7V0</accession>
<evidence type="ECO:0000313" key="1">
    <source>
        <dbReference type="EMBL" id="CAA9466608.1"/>
    </source>
</evidence>
<sequence length="319" mass="33230">MTTLELELRAAGGAAAPAAATARLRVLLLQALQASRGELDKPRSGYETPVTVAMAGADGHLLAVGPVPAALRADTAAVNERSWLLVAATVASLVLLAGAARPRGAGELCLRAGIFGDDHLVLAMPVPEIDPSDLDELVPLAFAEHAEGIDRLRARALAVPGMLLDGIAAQARPPIGDAHPLRIAEAVARLGGRPARPASVAELEDEVLSLLAAGGGGAVRPHEDPDPARKIARRILQRLDGMGKWGGYHTEFAHLPRGFAGNQRALAQDVGEALLAAGLLAEKPSVGQRHVFLNPRRAAEIRALIERGEEPAGLRLPEA</sequence>
<dbReference type="AlphaFoldDB" id="A0A6J4R7V0"/>
<name>A0A6J4R7V0_9ACTN</name>
<reference evidence="1" key="1">
    <citation type="submission" date="2020-02" db="EMBL/GenBank/DDBJ databases">
        <authorList>
            <person name="Meier V. D."/>
        </authorList>
    </citation>
    <scope>NUCLEOTIDE SEQUENCE</scope>
    <source>
        <strain evidence="1">AVDCRST_MAG38</strain>
    </source>
</reference>
<protein>
    <submittedName>
        <fullName evidence="1">Uncharacterized protein</fullName>
    </submittedName>
</protein>
<gene>
    <name evidence="1" type="ORF">AVDCRST_MAG38-836</name>
</gene>
<proteinExistence type="predicted"/>